<dbReference type="EMBL" id="QYUL01000001">
    <property type="protein sequence ID" value="RJF84402.1"/>
    <property type="molecule type" value="Genomic_DNA"/>
</dbReference>
<dbReference type="OrthoDB" id="7366267at2"/>
<dbReference type="RefSeq" id="WP_119830049.1">
    <property type="nucleotide sequence ID" value="NZ_QYUL01000001.1"/>
</dbReference>
<evidence type="ECO:0000313" key="3">
    <source>
        <dbReference type="Proteomes" id="UP000283458"/>
    </source>
</evidence>
<keyword evidence="3" id="KW-1185">Reference proteome</keyword>
<comment type="caution">
    <text evidence="2">The sequence shown here is derived from an EMBL/GenBank/DDBJ whole genome shotgun (WGS) entry which is preliminary data.</text>
</comment>
<feature type="region of interest" description="Disordered" evidence="1">
    <location>
        <begin position="35"/>
        <end position="61"/>
    </location>
</feature>
<reference evidence="2 3" key="1">
    <citation type="submission" date="2018-09" db="EMBL/GenBank/DDBJ databases">
        <authorList>
            <person name="Zhu H."/>
        </authorList>
    </citation>
    <scope>NUCLEOTIDE SEQUENCE [LARGE SCALE GENOMIC DNA]</scope>
    <source>
        <strain evidence="2 3">K2W22B-5</strain>
    </source>
</reference>
<accession>A0A418W2Z5</accession>
<proteinExistence type="predicted"/>
<organism evidence="2 3">
    <name type="scientific">Azospirillum cavernae</name>
    <dbReference type="NCBI Taxonomy" id="2320860"/>
    <lineage>
        <taxon>Bacteria</taxon>
        <taxon>Pseudomonadati</taxon>
        <taxon>Pseudomonadota</taxon>
        <taxon>Alphaproteobacteria</taxon>
        <taxon>Rhodospirillales</taxon>
        <taxon>Azospirillaceae</taxon>
        <taxon>Azospirillum</taxon>
    </lineage>
</organism>
<evidence type="ECO:0000256" key="1">
    <source>
        <dbReference type="SAM" id="MobiDB-lite"/>
    </source>
</evidence>
<dbReference type="Proteomes" id="UP000283458">
    <property type="component" value="Unassembled WGS sequence"/>
</dbReference>
<dbReference type="AlphaFoldDB" id="A0A418W2Z5"/>
<protein>
    <submittedName>
        <fullName evidence="2">Uncharacterized protein</fullName>
    </submittedName>
</protein>
<sequence length="90" mass="9690">MLSLPKLLLLVIVVALVWFGWRWVARVQTIGRARTEARRNGAAAPTGSPFTPRAASPTDAEDMEKCPECGAYVAPRSAVSCGRSACPYGR</sequence>
<evidence type="ECO:0000313" key="2">
    <source>
        <dbReference type="EMBL" id="RJF84402.1"/>
    </source>
</evidence>
<gene>
    <name evidence="2" type="ORF">D3877_07550</name>
</gene>
<name>A0A418W2Z5_9PROT</name>